<reference evidence="13" key="1">
    <citation type="submission" date="2016-03" db="EMBL/GenBank/DDBJ databases">
        <title>Updated assembly of Pseudogymnoascus destructans, the fungus causing white-nose syndrome of bats.</title>
        <authorList>
            <person name="Palmer J.M."/>
            <person name="Drees K.P."/>
            <person name="Foster J.T."/>
            <person name="Lindner D.L."/>
        </authorList>
    </citation>
    <scope>NUCLEOTIDE SEQUENCE [LARGE SCALE GENOMIC DNA]</scope>
    <source>
        <strain evidence="13">20631-21</strain>
    </source>
</reference>
<evidence type="ECO:0000256" key="1">
    <source>
        <dbReference type="ARBA" id="ARBA00004434"/>
    </source>
</evidence>
<keyword evidence="7" id="KW-0653">Protein transport</keyword>
<keyword evidence="9" id="KW-0811">Translocation</keyword>
<evidence type="ECO:0000256" key="12">
    <source>
        <dbReference type="SAM" id="MobiDB-lite"/>
    </source>
</evidence>
<organism evidence="13">
    <name type="scientific">Pseudogymnoascus destructans</name>
    <dbReference type="NCBI Taxonomy" id="655981"/>
    <lineage>
        <taxon>Eukaryota</taxon>
        <taxon>Fungi</taxon>
        <taxon>Dikarya</taxon>
        <taxon>Ascomycota</taxon>
        <taxon>Pezizomycotina</taxon>
        <taxon>Leotiomycetes</taxon>
        <taxon>Thelebolales</taxon>
        <taxon>Thelebolaceae</taxon>
        <taxon>Pseudogymnoascus</taxon>
    </lineage>
</organism>
<dbReference type="OrthoDB" id="5598305at2759"/>
<name>A0A177AMT1_9PEZI</name>
<gene>
    <name evidence="13" type="primary">TIM54</name>
    <name evidence="13" type="ORF">VC83_01080</name>
</gene>
<dbReference type="GeneID" id="36284172"/>
<keyword evidence="10" id="KW-0496">Mitochondrion</keyword>
<evidence type="ECO:0000256" key="3">
    <source>
        <dbReference type="ARBA" id="ARBA00020796"/>
    </source>
</evidence>
<feature type="region of interest" description="Disordered" evidence="12">
    <location>
        <begin position="258"/>
        <end position="287"/>
    </location>
</feature>
<dbReference type="GO" id="GO:0015031">
    <property type="term" value="P:protein transport"/>
    <property type="evidence" value="ECO:0007669"/>
    <property type="project" value="UniProtKB-KW"/>
</dbReference>
<evidence type="ECO:0000256" key="11">
    <source>
        <dbReference type="ARBA" id="ARBA00023136"/>
    </source>
</evidence>
<dbReference type="EMBL" id="KV441387">
    <property type="protein sequence ID" value="OAF62583.2"/>
    <property type="molecule type" value="Genomic_DNA"/>
</dbReference>
<evidence type="ECO:0000256" key="8">
    <source>
        <dbReference type="ARBA" id="ARBA00022989"/>
    </source>
</evidence>
<dbReference type="Pfam" id="PF11711">
    <property type="entry name" value="Tim54"/>
    <property type="match status" value="1"/>
</dbReference>
<sequence length="495" mass="55276">MFNRRFQPRPVPSMADSKPVDPEASASAPKAEIPKSAAKNAKPVRPPNPVWKMMGLPNMRLKLPSRNWSIFLSITGTITGLIVYDKREQRRVQKKWSKLVEHLAKEPLDPKSMPRKLTVFLEAPPTDGLRIAQDHFKDYVKPVLVSSGLDWEFIQGRKEGDVRAELAEKIRKERQLATNEIQEDDPVLAARVTNGSKLYEGPLGDIVIGRNTWKEYVRGIHEGWLGPVTEPAKPEVPVEAAEPVAEPEVIETLPGITVHTSTDDVPPAPINPDLKPDGKPAKPPQPKPWISTAAYSAATPAPTLPNELDPSVSIAFPHILGFFNTPRRMYRFFTRRRLADQIGRDVAAVILANTRPYHTTSSAEGDSFAPSADGTDGVVNDEADKSEQLTTLKEEEQDWHKSIHKPLDDLTKERTWLDDVVLDPRIAGRMRRAELSAEDEARAERIAKEITEEEIEGWIKGSLRKGWRAGNEALFGEKAKRPGEGLVEDESMEDI</sequence>
<dbReference type="GO" id="GO:0005743">
    <property type="term" value="C:mitochondrial inner membrane"/>
    <property type="evidence" value="ECO:0007669"/>
    <property type="project" value="UniProtKB-SubCell"/>
</dbReference>
<comment type="similarity">
    <text evidence="2">Belongs to the TIM54 family.</text>
</comment>
<feature type="region of interest" description="Disordered" evidence="12">
    <location>
        <begin position="1"/>
        <end position="46"/>
    </location>
</feature>
<dbReference type="AlphaFoldDB" id="A0A177AMT1"/>
<evidence type="ECO:0000256" key="10">
    <source>
        <dbReference type="ARBA" id="ARBA00023128"/>
    </source>
</evidence>
<dbReference type="InterPro" id="IPR021056">
    <property type="entry name" value="Mt_import_IM_translocase_Tim54"/>
</dbReference>
<keyword evidence="8" id="KW-1133">Transmembrane helix</keyword>
<comment type="subcellular location">
    <subcellularLocation>
        <location evidence="1">Mitochondrion inner membrane</location>
        <topology evidence="1">Single-pass membrane protein</topology>
    </subcellularLocation>
</comment>
<dbReference type="eggNOG" id="ENOG502QPMQ">
    <property type="taxonomic scope" value="Eukaryota"/>
</dbReference>
<keyword evidence="4" id="KW-0813">Transport</keyword>
<proteinExistence type="inferred from homology"/>
<keyword evidence="5" id="KW-0812">Transmembrane</keyword>
<evidence type="ECO:0000256" key="4">
    <source>
        <dbReference type="ARBA" id="ARBA00022448"/>
    </source>
</evidence>
<evidence type="ECO:0000256" key="2">
    <source>
        <dbReference type="ARBA" id="ARBA00006355"/>
    </source>
</evidence>
<protein>
    <recommendedName>
        <fullName evidence="3">Mitochondrial import inner membrane translocase subunit TIM54</fullName>
    </recommendedName>
</protein>
<evidence type="ECO:0000256" key="5">
    <source>
        <dbReference type="ARBA" id="ARBA00022692"/>
    </source>
</evidence>
<dbReference type="Proteomes" id="UP000077154">
    <property type="component" value="Unassembled WGS sequence"/>
</dbReference>
<evidence type="ECO:0000256" key="9">
    <source>
        <dbReference type="ARBA" id="ARBA00023010"/>
    </source>
</evidence>
<dbReference type="VEuPathDB" id="FungiDB:GMDG_00435"/>
<dbReference type="RefSeq" id="XP_024327855.1">
    <property type="nucleotide sequence ID" value="XM_024464765.1"/>
</dbReference>
<accession>A0A177AMT1</accession>
<evidence type="ECO:0000256" key="6">
    <source>
        <dbReference type="ARBA" id="ARBA00022792"/>
    </source>
</evidence>
<keyword evidence="6" id="KW-0999">Mitochondrion inner membrane</keyword>
<evidence type="ECO:0000313" key="13">
    <source>
        <dbReference type="EMBL" id="OAF62583.2"/>
    </source>
</evidence>
<keyword evidence="11" id="KW-0472">Membrane</keyword>
<evidence type="ECO:0000256" key="7">
    <source>
        <dbReference type="ARBA" id="ARBA00022927"/>
    </source>
</evidence>